<sequence>MAASFTMSAPCASRAVASASTRAGSSSRSTFAAGEAAGKRSRFTTSRGPIVARAHRRTPSFEFLSVTAGPGPSSGDISNAANKNGGAGASKQRTRNTLKLNELGNSRARRVKRAAAFATRRTTFDLLEGPSRRVGRRTTRRGASGGAGDMRDARDPLLGMLDDLGDRVGRRGSHGRAGAPPPPCASASASAHETSSSSFDDERDGDLFESPGGRVRRSANHRAVRAFAKSGGAPTAPPTASACKMNDEAALGILSGPSDRCGRSNECKKEKAGRDDARGGRAEPHVAAKPLLGILSGPGKRVGRKHRRENPSVRAC</sequence>
<dbReference type="GeneID" id="9683451"/>
<feature type="region of interest" description="Disordered" evidence="1">
    <location>
        <begin position="1"/>
        <end position="93"/>
    </location>
</feature>
<feature type="region of interest" description="Disordered" evidence="1">
    <location>
        <begin position="256"/>
        <end position="316"/>
    </location>
</feature>
<dbReference type="KEGG" id="mpp:MICPUCDRAFT_57049"/>
<dbReference type="RefSeq" id="XP_003057651.1">
    <property type="nucleotide sequence ID" value="XM_003057605.1"/>
</dbReference>
<evidence type="ECO:0000256" key="1">
    <source>
        <dbReference type="SAM" id="MobiDB-lite"/>
    </source>
</evidence>
<dbReference type="OMA" id="VRRSANH"/>
<proteinExistence type="predicted"/>
<evidence type="ECO:0000313" key="3">
    <source>
        <dbReference type="Proteomes" id="UP000001876"/>
    </source>
</evidence>
<reference evidence="2 3" key="1">
    <citation type="journal article" date="2009" name="Science">
        <title>Green evolution and dynamic adaptations revealed by genomes of the marine picoeukaryotes Micromonas.</title>
        <authorList>
            <person name="Worden A.Z."/>
            <person name="Lee J.H."/>
            <person name="Mock T."/>
            <person name="Rouze P."/>
            <person name="Simmons M.P."/>
            <person name="Aerts A.L."/>
            <person name="Allen A.E."/>
            <person name="Cuvelier M.L."/>
            <person name="Derelle E."/>
            <person name="Everett M.V."/>
            <person name="Foulon E."/>
            <person name="Grimwood J."/>
            <person name="Gundlach H."/>
            <person name="Henrissat B."/>
            <person name="Napoli C."/>
            <person name="McDonald S.M."/>
            <person name="Parker M.S."/>
            <person name="Rombauts S."/>
            <person name="Salamov A."/>
            <person name="Von Dassow P."/>
            <person name="Badger J.H."/>
            <person name="Coutinho P.M."/>
            <person name="Demir E."/>
            <person name="Dubchak I."/>
            <person name="Gentemann C."/>
            <person name="Eikrem W."/>
            <person name="Gready J.E."/>
            <person name="John U."/>
            <person name="Lanier W."/>
            <person name="Lindquist E.A."/>
            <person name="Lucas S."/>
            <person name="Mayer K.F."/>
            <person name="Moreau H."/>
            <person name="Not F."/>
            <person name="Otillar R."/>
            <person name="Panaud O."/>
            <person name="Pangilinan J."/>
            <person name="Paulsen I."/>
            <person name="Piegu B."/>
            <person name="Poliakov A."/>
            <person name="Robbens S."/>
            <person name="Schmutz J."/>
            <person name="Toulza E."/>
            <person name="Wyss T."/>
            <person name="Zelensky A."/>
            <person name="Zhou K."/>
            <person name="Armbrust E.V."/>
            <person name="Bhattacharya D."/>
            <person name="Goodenough U.W."/>
            <person name="Van de Peer Y."/>
            <person name="Grigoriev I.V."/>
        </authorList>
    </citation>
    <scope>NUCLEOTIDE SEQUENCE [LARGE SCALE GENOMIC DNA]</scope>
    <source>
        <strain evidence="2 3">CCMP1545</strain>
    </source>
</reference>
<feature type="region of interest" description="Disordered" evidence="1">
    <location>
        <begin position="128"/>
        <end position="218"/>
    </location>
</feature>
<dbReference type="EMBL" id="GG663738">
    <property type="protein sequence ID" value="EEH57602.1"/>
    <property type="molecule type" value="Genomic_DNA"/>
</dbReference>
<keyword evidence="3" id="KW-1185">Reference proteome</keyword>
<dbReference type="Proteomes" id="UP000001876">
    <property type="component" value="Unassembled WGS sequence"/>
</dbReference>
<accession>C1MPV2</accession>
<dbReference type="AlphaFoldDB" id="C1MPV2"/>
<evidence type="ECO:0000313" key="2">
    <source>
        <dbReference type="EMBL" id="EEH57602.1"/>
    </source>
</evidence>
<feature type="compositionally biased region" description="Low complexity" evidence="1">
    <location>
        <begin position="12"/>
        <end position="34"/>
    </location>
</feature>
<feature type="compositionally biased region" description="Low complexity" evidence="1">
    <location>
        <begin position="185"/>
        <end position="198"/>
    </location>
</feature>
<name>C1MPV2_MICPC</name>
<feature type="compositionally biased region" description="Basic and acidic residues" evidence="1">
    <location>
        <begin position="260"/>
        <end position="286"/>
    </location>
</feature>
<gene>
    <name evidence="2" type="ORF">MICPUCDRAFT_57049</name>
</gene>
<protein>
    <submittedName>
        <fullName evidence="2">Predicted protein</fullName>
    </submittedName>
</protein>
<organism evidence="3">
    <name type="scientific">Micromonas pusilla (strain CCMP1545)</name>
    <name type="common">Picoplanktonic green alga</name>
    <dbReference type="NCBI Taxonomy" id="564608"/>
    <lineage>
        <taxon>Eukaryota</taxon>
        <taxon>Viridiplantae</taxon>
        <taxon>Chlorophyta</taxon>
        <taxon>Mamiellophyceae</taxon>
        <taxon>Mamiellales</taxon>
        <taxon>Mamiellaceae</taxon>
        <taxon>Micromonas</taxon>
    </lineage>
</organism>